<feature type="non-terminal residue" evidence="1">
    <location>
        <position position="1"/>
    </location>
</feature>
<gene>
    <name evidence="1" type="ORF">AVDCRST_MAG89-4908</name>
</gene>
<protein>
    <submittedName>
        <fullName evidence="1">Uncharacterized protein</fullName>
    </submittedName>
</protein>
<name>A0A6J4N4K9_9BACT</name>
<organism evidence="1">
    <name type="scientific">uncultured Gemmatimonadota bacterium</name>
    <dbReference type="NCBI Taxonomy" id="203437"/>
    <lineage>
        <taxon>Bacteria</taxon>
        <taxon>Pseudomonadati</taxon>
        <taxon>Gemmatimonadota</taxon>
        <taxon>environmental samples</taxon>
    </lineage>
</organism>
<dbReference type="AlphaFoldDB" id="A0A6J4N4K9"/>
<accession>A0A6J4N4K9</accession>
<sequence>WGACVRGGWPARFPASWEEVSPMIPLLTSGMRESPQRD</sequence>
<feature type="non-terminal residue" evidence="1">
    <location>
        <position position="38"/>
    </location>
</feature>
<reference evidence="1" key="1">
    <citation type="submission" date="2020-02" db="EMBL/GenBank/DDBJ databases">
        <authorList>
            <person name="Meier V. D."/>
        </authorList>
    </citation>
    <scope>NUCLEOTIDE SEQUENCE</scope>
    <source>
        <strain evidence="1">AVDCRST_MAG89</strain>
    </source>
</reference>
<dbReference type="EMBL" id="CADCTV010001031">
    <property type="protein sequence ID" value="CAA9374806.1"/>
    <property type="molecule type" value="Genomic_DNA"/>
</dbReference>
<proteinExistence type="predicted"/>
<evidence type="ECO:0000313" key="1">
    <source>
        <dbReference type="EMBL" id="CAA9374806.1"/>
    </source>
</evidence>